<name>A0A9D4HPA6_DREPO</name>
<dbReference type="AlphaFoldDB" id="A0A9D4HPA6"/>
<protein>
    <submittedName>
        <fullName evidence="1">Uncharacterized protein</fullName>
    </submittedName>
</protein>
<sequence>MIPPCFVRSTHAVAHERRTHLGVYDPLMLELRREDPNLVVRSIQAGSQERRPHHGVYDILMLEVRREDSTLMCTIH</sequence>
<organism evidence="1 2">
    <name type="scientific">Dreissena polymorpha</name>
    <name type="common">Zebra mussel</name>
    <name type="synonym">Mytilus polymorpha</name>
    <dbReference type="NCBI Taxonomy" id="45954"/>
    <lineage>
        <taxon>Eukaryota</taxon>
        <taxon>Metazoa</taxon>
        <taxon>Spiralia</taxon>
        <taxon>Lophotrochozoa</taxon>
        <taxon>Mollusca</taxon>
        <taxon>Bivalvia</taxon>
        <taxon>Autobranchia</taxon>
        <taxon>Heteroconchia</taxon>
        <taxon>Euheterodonta</taxon>
        <taxon>Imparidentia</taxon>
        <taxon>Neoheterodontei</taxon>
        <taxon>Myida</taxon>
        <taxon>Dreissenoidea</taxon>
        <taxon>Dreissenidae</taxon>
        <taxon>Dreissena</taxon>
    </lineage>
</organism>
<evidence type="ECO:0000313" key="1">
    <source>
        <dbReference type="EMBL" id="KAH3726534.1"/>
    </source>
</evidence>
<dbReference type="EMBL" id="JAIWYP010000012">
    <property type="protein sequence ID" value="KAH3726534.1"/>
    <property type="molecule type" value="Genomic_DNA"/>
</dbReference>
<comment type="caution">
    <text evidence="1">The sequence shown here is derived from an EMBL/GenBank/DDBJ whole genome shotgun (WGS) entry which is preliminary data.</text>
</comment>
<gene>
    <name evidence="1" type="ORF">DPMN_052401</name>
</gene>
<reference evidence="1" key="1">
    <citation type="journal article" date="2019" name="bioRxiv">
        <title>The Genome of the Zebra Mussel, Dreissena polymorpha: A Resource for Invasive Species Research.</title>
        <authorList>
            <person name="McCartney M.A."/>
            <person name="Auch B."/>
            <person name="Kono T."/>
            <person name="Mallez S."/>
            <person name="Zhang Y."/>
            <person name="Obille A."/>
            <person name="Becker A."/>
            <person name="Abrahante J.E."/>
            <person name="Garbe J."/>
            <person name="Badalamenti J.P."/>
            <person name="Herman A."/>
            <person name="Mangelson H."/>
            <person name="Liachko I."/>
            <person name="Sullivan S."/>
            <person name="Sone E.D."/>
            <person name="Koren S."/>
            <person name="Silverstein K.A.T."/>
            <person name="Beckman K.B."/>
            <person name="Gohl D.M."/>
        </authorList>
    </citation>
    <scope>NUCLEOTIDE SEQUENCE</scope>
    <source>
        <strain evidence="1">Duluth1</strain>
        <tissue evidence="1">Whole animal</tissue>
    </source>
</reference>
<proteinExistence type="predicted"/>
<keyword evidence="2" id="KW-1185">Reference proteome</keyword>
<evidence type="ECO:0000313" key="2">
    <source>
        <dbReference type="Proteomes" id="UP000828390"/>
    </source>
</evidence>
<reference evidence="1" key="2">
    <citation type="submission" date="2020-11" db="EMBL/GenBank/DDBJ databases">
        <authorList>
            <person name="McCartney M.A."/>
            <person name="Auch B."/>
            <person name="Kono T."/>
            <person name="Mallez S."/>
            <person name="Becker A."/>
            <person name="Gohl D.M."/>
            <person name="Silverstein K.A.T."/>
            <person name="Koren S."/>
            <person name="Bechman K.B."/>
            <person name="Herman A."/>
            <person name="Abrahante J.E."/>
            <person name="Garbe J."/>
        </authorList>
    </citation>
    <scope>NUCLEOTIDE SEQUENCE</scope>
    <source>
        <strain evidence="1">Duluth1</strain>
        <tissue evidence="1">Whole animal</tissue>
    </source>
</reference>
<accession>A0A9D4HPA6</accession>
<dbReference type="Proteomes" id="UP000828390">
    <property type="component" value="Unassembled WGS sequence"/>
</dbReference>